<gene>
    <name evidence="2" type="ORF">KIPB_013645</name>
</gene>
<keyword evidence="3" id="KW-1185">Reference proteome</keyword>
<keyword evidence="1" id="KW-0812">Transmembrane</keyword>
<evidence type="ECO:0000313" key="2">
    <source>
        <dbReference type="EMBL" id="GIQ90740.1"/>
    </source>
</evidence>
<proteinExistence type="predicted"/>
<feature type="non-terminal residue" evidence="2">
    <location>
        <position position="45"/>
    </location>
</feature>
<dbReference type="EMBL" id="BDIP01006592">
    <property type="protein sequence ID" value="GIQ90740.1"/>
    <property type="molecule type" value="Genomic_DNA"/>
</dbReference>
<keyword evidence="1" id="KW-0472">Membrane</keyword>
<sequence length="45" mass="5072">MDTERLDSLILSGCTLVLILFCLLLLWLRTKGVPWLPECIVTIGI</sequence>
<organism evidence="2 3">
    <name type="scientific">Kipferlia bialata</name>
    <dbReference type="NCBI Taxonomy" id="797122"/>
    <lineage>
        <taxon>Eukaryota</taxon>
        <taxon>Metamonada</taxon>
        <taxon>Carpediemonas-like organisms</taxon>
        <taxon>Kipferlia</taxon>
    </lineage>
</organism>
<evidence type="ECO:0000256" key="1">
    <source>
        <dbReference type="SAM" id="Phobius"/>
    </source>
</evidence>
<protein>
    <submittedName>
        <fullName evidence="2">Uncharacterized protein</fullName>
    </submittedName>
</protein>
<dbReference type="AlphaFoldDB" id="A0A9K3D9A2"/>
<dbReference type="Proteomes" id="UP000265618">
    <property type="component" value="Unassembled WGS sequence"/>
</dbReference>
<evidence type="ECO:0000313" key="3">
    <source>
        <dbReference type="Proteomes" id="UP000265618"/>
    </source>
</evidence>
<accession>A0A9K3D9A2</accession>
<keyword evidence="1" id="KW-1133">Transmembrane helix</keyword>
<comment type="caution">
    <text evidence="2">The sequence shown here is derived from an EMBL/GenBank/DDBJ whole genome shotgun (WGS) entry which is preliminary data.</text>
</comment>
<reference evidence="2 3" key="1">
    <citation type="journal article" date="2018" name="PLoS ONE">
        <title>The draft genome of Kipferlia bialata reveals reductive genome evolution in fornicate parasites.</title>
        <authorList>
            <person name="Tanifuji G."/>
            <person name="Takabayashi S."/>
            <person name="Kume K."/>
            <person name="Takagi M."/>
            <person name="Nakayama T."/>
            <person name="Kamikawa R."/>
            <person name="Inagaki Y."/>
            <person name="Hashimoto T."/>
        </authorList>
    </citation>
    <scope>NUCLEOTIDE SEQUENCE [LARGE SCALE GENOMIC DNA]</scope>
    <source>
        <strain evidence="2">NY0173</strain>
    </source>
</reference>
<feature type="transmembrane region" description="Helical" evidence="1">
    <location>
        <begin position="9"/>
        <end position="28"/>
    </location>
</feature>
<name>A0A9K3D9A2_9EUKA</name>